<gene>
    <name evidence="1" type="ORF">MNBD_ALPHA09-2157</name>
</gene>
<dbReference type="AlphaFoldDB" id="A0A3B0T974"/>
<keyword evidence="1" id="KW-0560">Oxidoreductase</keyword>
<keyword evidence="1" id="KW-0223">Dioxygenase</keyword>
<evidence type="ECO:0000313" key="1">
    <source>
        <dbReference type="EMBL" id="VAW14608.1"/>
    </source>
</evidence>
<dbReference type="SUPFAM" id="SSF51197">
    <property type="entry name" value="Clavaminate synthase-like"/>
    <property type="match status" value="1"/>
</dbReference>
<dbReference type="PANTHER" id="PTHR20883:SF48">
    <property type="entry name" value="ECTOINE DIOXYGENASE"/>
    <property type="match status" value="1"/>
</dbReference>
<organism evidence="1">
    <name type="scientific">hydrothermal vent metagenome</name>
    <dbReference type="NCBI Taxonomy" id="652676"/>
    <lineage>
        <taxon>unclassified sequences</taxon>
        <taxon>metagenomes</taxon>
        <taxon>ecological metagenomes</taxon>
    </lineage>
</organism>
<reference evidence="1" key="1">
    <citation type="submission" date="2018-06" db="EMBL/GenBank/DDBJ databases">
        <authorList>
            <person name="Zhirakovskaya E."/>
        </authorList>
    </citation>
    <scope>NUCLEOTIDE SEQUENCE</scope>
</reference>
<dbReference type="GO" id="GO:0051213">
    <property type="term" value="F:dioxygenase activity"/>
    <property type="evidence" value="ECO:0007669"/>
    <property type="project" value="UniProtKB-KW"/>
</dbReference>
<dbReference type="Pfam" id="PF05721">
    <property type="entry name" value="PhyH"/>
    <property type="match status" value="1"/>
</dbReference>
<dbReference type="InterPro" id="IPR008775">
    <property type="entry name" value="Phytyl_CoA_dOase-like"/>
</dbReference>
<protein>
    <submittedName>
        <fullName evidence="1">Phytanoyl-CoA dioxygenase family protein</fullName>
    </submittedName>
</protein>
<dbReference type="PANTHER" id="PTHR20883">
    <property type="entry name" value="PHYTANOYL-COA DIOXYGENASE DOMAIN CONTAINING 1"/>
    <property type="match status" value="1"/>
</dbReference>
<accession>A0A3B0T974</accession>
<dbReference type="EMBL" id="UOEM01000076">
    <property type="protein sequence ID" value="VAW14608.1"/>
    <property type="molecule type" value="Genomic_DNA"/>
</dbReference>
<proteinExistence type="predicted"/>
<dbReference type="GO" id="GO:0046872">
    <property type="term" value="F:metal ion binding"/>
    <property type="evidence" value="ECO:0007669"/>
    <property type="project" value="UniProtKB-ARBA"/>
</dbReference>
<name>A0A3B0T974_9ZZZZ</name>
<dbReference type="Gene3D" id="2.60.120.620">
    <property type="entry name" value="q2cbj1_9rhob like domain"/>
    <property type="match status" value="1"/>
</dbReference>
<sequence>MPAEVLSQSQIDDYNRDGFIVLENRIPVDIMDGVRAEIARFVEEARGMTVSNDRIDLEDTHTPDAPRVRRIKLPHALSTVFETLMASDFILAPVRDLIGPNLRLHTTKLNMKSAGFGAAVEWHQDWAFYPHTNDDVLAVGILIDDMGAKNGPLQVFPGTHKGPIFDHHADGFFAGAMDMDASGLDFDDAISLEGPAGSISIHHGRIVHGSGLNRSVRDRRMMFIEITAADAYPLCGTMSKFGTLEDFDARLLCGQGTTQPRLEDVPVRIPAPLPPAAGSIYEIQKQLKARSFERILR</sequence>